<dbReference type="KEGG" id="gma:AciX8_3127"/>
<proteinExistence type="predicted"/>
<dbReference type="InterPro" id="IPR020843">
    <property type="entry name" value="ER"/>
</dbReference>
<keyword evidence="1" id="KW-0521">NADP</keyword>
<dbReference type="Pfam" id="PF00107">
    <property type="entry name" value="ADH_zinc_N"/>
    <property type="match status" value="1"/>
</dbReference>
<dbReference type="SMART" id="SM00829">
    <property type="entry name" value="PKS_ER"/>
    <property type="match status" value="1"/>
</dbReference>
<evidence type="ECO:0000313" key="5">
    <source>
        <dbReference type="Proteomes" id="UP000007113"/>
    </source>
</evidence>
<evidence type="ECO:0000256" key="1">
    <source>
        <dbReference type="ARBA" id="ARBA00022857"/>
    </source>
</evidence>
<dbReference type="GO" id="GO:0008270">
    <property type="term" value="F:zinc ion binding"/>
    <property type="evidence" value="ECO:0007669"/>
    <property type="project" value="InterPro"/>
</dbReference>
<gene>
    <name evidence="4" type="ordered locus">AciX8_3127</name>
</gene>
<reference evidence="4 5" key="1">
    <citation type="submission" date="2011-11" db="EMBL/GenBank/DDBJ databases">
        <title>Complete sequence of Granulicella mallensis MP5ACTX8.</title>
        <authorList>
            <consortium name="US DOE Joint Genome Institute"/>
            <person name="Lucas S."/>
            <person name="Copeland A."/>
            <person name="Lapidus A."/>
            <person name="Cheng J.-F."/>
            <person name="Goodwin L."/>
            <person name="Pitluck S."/>
            <person name="Peters L."/>
            <person name="Lu M."/>
            <person name="Detter J.C."/>
            <person name="Han C."/>
            <person name="Tapia R."/>
            <person name="Land M."/>
            <person name="Hauser L."/>
            <person name="Kyrpides N."/>
            <person name="Ivanova N."/>
            <person name="Mikhailova N."/>
            <person name="Pagani I."/>
            <person name="Rawat S."/>
            <person name="Mannisto M."/>
            <person name="Haggblom M."/>
            <person name="Woyke T."/>
        </authorList>
    </citation>
    <scope>NUCLEOTIDE SEQUENCE [LARGE SCALE GENOMIC DNA]</scope>
    <source>
        <strain evidence="5">ATCC BAA-1857 / DSM 23137 / MP5ACTX8</strain>
    </source>
</reference>
<dbReference type="Gene3D" id="3.40.50.720">
    <property type="entry name" value="NAD(P)-binding Rossmann-like Domain"/>
    <property type="match status" value="1"/>
</dbReference>
<keyword evidence="5" id="KW-1185">Reference proteome</keyword>
<dbReference type="InterPro" id="IPR013154">
    <property type="entry name" value="ADH-like_N"/>
</dbReference>
<dbReference type="HOGENOM" id="CLU_026673_3_1_0"/>
<accession>G8NSD6</accession>
<dbReference type="InterPro" id="IPR002364">
    <property type="entry name" value="Quin_OxRdtase/zeta-crystal_CS"/>
</dbReference>
<feature type="domain" description="Enoyl reductase (ER)" evidence="3">
    <location>
        <begin position="22"/>
        <end position="341"/>
    </location>
</feature>
<dbReference type="Pfam" id="PF08240">
    <property type="entry name" value="ADH_N"/>
    <property type="match status" value="1"/>
</dbReference>
<dbReference type="SUPFAM" id="SSF51735">
    <property type="entry name" value="NAD(P)-binding Rossmann-fold domains"/>
    <property type="match status" value="1"/>
</dbReference>
<dbReference type="eggNOG" id="COG0604">
    <property type="taxonomic scope" value="Bacteria"/>
</dbReference>
<keyword evidence="2 4" id="KW-0560">Oxidoreductase</keyword>
<dbReference type="InterPro" id="IPR036291">
    <property type="entry name" value="NAD(P)-bd_dom_sf"/>
</dbReference>
<dbReference type="EMBL" id="CP003130">
    <property type="protein sequence ID" value="AEU37430.1"/>
    <property type="molecule type" value="Genomic_DNA"/>
</dbReference>
<organism evidence="4 5">
    <name type="scientific">Granulicella mallensis (strain ATCC BAA-1857 / DSM 23137 / MP5ACTX8)</name>
    <dbReference type="NCBI Taxonomy" id="682795"/>
    <lineage>
        <taxon>Bacteria</taxon>
        <taxon>Pseudomonadati</taxon>
        <taxon>Acidobacteriota</taxon>
        <taxon>Terriglobia</taxon>
        <taxon>Terriglobales</taxon>
        <taxon>Acidobacteriaceae</taxon>
        <taxon>Granulicella</taxon>
    </lineage>
</organism>
<dbReference type="PROSITE" id="PS01162">
    <property type="entry name" value="QOR_ZETA_CRYSTAL"/>
    <property type="match status" value="1"/>
</dbReference>
<dbReference type="Gene3D" id="3.90.180.10">
    <property type="entry name" value="Medium-chain alcohol dehydrogenases, catalytic domain"/>
    <property type="match status" value="1"/>
</dbReference>
<dbReference type="STRING" id="682795.AciX8_3127"/>
<dbReference type="GO" id="GO:0005829">
    <property type="term" value="C:cytosol"/>
    <property type="evidence" value="ECO:0007669"/>
    <property type="project" value="TreeGrafter"/>
</dbReference>
<dbReference type="AlphaFoldDB" id="G8NSD6"/>
<dbReference type="InterPro" id="IPR011032">
    <property type="entry name" value="GroES-like_sf"/>
</dbReference>
<dbReference type="Proteomes" id="UP000007113">
    <property type="component" value="Chromosome"/>
</dbReference>
<protein>
    <submittedName>
        <fullName evidence="4">NADPH:quinone reductase</fullName>
        <ecNumber evidence="4">1.6.5.5</ecNumber>
    </submittedName>
</protein>
<dbReference type="EC" id="1.6.5.5" evidence="4"/>
<dbReference type="GO" id="GO:0003960">
    <property type="term" value="F:quinone reductase (NADPH) activity"/>
    <property type="evidence" value="ECO:0007669"/>
    <property type="project" value="UniProtKB-EC"/>
</dbReference>
<dbReference type="PANTHER" id="PTHR48106">
    <property type="entry name" value="QUINONE OXIDOREDUCTASE PIG3-RELATED"/>
    <property type="match status" value="1"/>
</dbReference>
<dbReference type="GO" id="GO:0070402">
    <property type="term" value="F:NADPH binding"/>
    <property type="evidence" value="ECO:0007669"/>
    <property type="project" value="TreeGrafter"/>
</dbReference>
<dbReference type="SUPFAM" id="SSF50129">
    <property type="entry name" value="GroES-like"/>
    <property type="match status" value="1"/>
</dbReference>
<evidence type="ECO:0000256" key="2">
    <source>
        <dbReference type="ARBA" id="ARBA00023002"/>
    </source>
</evidence>
<dbReference type="GO" id="GO:0035925">
    <property type="term" value="F:mRNA 3'-UTR AU-rich region binding"/>
    <property type="evidence" value="ECO:0007669"/>
    <property type="project" value="TreeGrafter"/>
</dbReference>
<sequence>MLLLKTMQKVNPMKAIFFEKFGTRDVLQFGDRPEPAPQQKELLIEVERSSVNYVDIRERQGTYNRPETHVGGIELPHISGLQAVGTVIAAGSKEDKVWIGKKVVAYTPKGGGYAQKVVAETSFCVEIPESANADLFAALPNQGLTAYLLLTASTQIQPGESVLVQGASGGVGSLAVQIAKILGAGTVLGTASTSEKLDFIRSLGADDAIDYTREDWTKRVLENTSGRGVDVLLESIGGNIFEQNFECLAPFGRHIIFGSTRGPGQPFAPRRLMQKSQTMTGFYLPVFLAKPELIQAGMEFLVKATLEEKLRPSIARILPLSQTAEAHRLLEDREIQGTILLDTK</sequence>
<dbReference type="PANTHER" id="PTHR48106:SF13">
    <property type="entry name" value="QUINONE OXIDOREDUCTASE-RELATED"/>
    <property type="match status" value="1"/>
</dbReference>
<dbReference type="InterPro" id="IPR013149">
    <property type="entry name" value="ADH-like_C"/>
</dbReference>
<evidence type="ECO:0000313" key="4">
    <source>
        <dbReference type="EMBL" id="AEU37430.1"/>
    </source>
</evidence>
<name>G8NSD6_GRAMM</name>
<evidence type="ECO:0000259" key="3">
    <source>
        <dbReference type="SMART" id="SM00829"/>
    </source>
</evidence>